<feature type="compositionally biased region" description="Low complexity" evidence="1">
    <location>
        <begin position="140"/>
        <end position="161"/>
    </location>
</feature>
<dbReference type="Proteomes" id="UP000635606">
    <property type="component" value="Unassembled WGS sequence"/>
</dbReference>
<organism evidence="3 4">
    <name type="scientific">Virgisporangium ochraceum</name>
    <dbReference type="NCBI Taxonomy" id="65505"/>
    <lineage>
        <taxon>Bacteria</taxon>
        <taxon>Bacillati</taxon>
        <taxon>Actinomycetota</taxon>
        <taxon>Actinomycetes</taxon>
        <taxon>Micromonosporales</taxon>
        <taxon>Micromonosporaceae</taxon>
        <taxon>Virgisporangium</taxon>
    </lineage>
</organism>
<evidence type="ECO:0000313" key="3">
    <source>
        <dbReference type="EMBL" id="GIJ66242.1"/>
    </source>
</evidence>
<dbReference type="EMBL" id="BOPH01000017">
    <property type="protein sequence ID" value="GIJ66242.1"/>
    <property type="molecule type" value="Genomic_DNA"/>
</dbReference>
<sequence length="181" mass="19165">MSTNFGALDDLLDAGLEFTLKGKKYVIKPVDGLTGLWAQRMAEVAGAVREAETDEQRADAVAKIDALPKLDGDLTVAERMLGPLHAELITDGIHHEAIKILAKAAYIWVLVDADAAQRYLQAGGRPESAAPNRAARRTASRPSRSTGGATTTKKPATTSGTRSRKAAPTKASARKSTGRTS</sequence>
<feature type="compositionally biased region" description="Basic residues" evidence="1">
    <location>
        <begin position="162"/>
        <end position="181"/>
    </location>
</feature>
<gene>
    <name evidence="3" type="ORF">Voc01_011590</name>
</gene>
<dbReference type="AlphaFoldDB" id="A0A8J3ZLF7"/>
<keyword evidence="4" id="KW-1185">Reference proteome</keyword>
<dbReference type="Pfam" id="PF24201">
    <property type="entry name" value="DUF7426"/>
    <property type="match status" value="1"/>
</dbReference>
<evidence type="ECO:0000259" key="2">
    <source>
        <dbReference type="Pfam" id="PF24201"/>
    </source>
</evidence>
<evidence type="ECO:0000313" key="4">
    <source>
        <dbReference type="Proteomes" id="UP000635606"/>
    </source>
</evidence>
<dbReference type="InterPro" id="IPR055849">
    <property type="entry name" value="DUF7426"/>
</dbReference>
<name>A0A8J3ZLF7_9ACTN</name>
<proteinExistence type="predicted"/>
<accession>A0A8J3ZLF7</accession>
<reference evidence="3" key="1">
    <citation type="submission" date="2021-01" db="EMBL/GenBank/DDBJ databases">
        <title>Whole genome shotgun sequence of Virgisporangium ochraceum NBRC 16418.</title>
        <authorList>
            <person name="Komaki H."/>
            <person name="Tamura T."/>
        </authorList>
    </citation>
    <scope>NUCLEOTIDE SEQUENCE</scope>
    <source>
        <strain evidence="3">NBRC 16418</strain>
    </source>
</reference>
<feature type="region of interest" description="Disordered" evidence="1">
    <location>
        <begin position="123"/>
        <end position="181"/>
    </location>
</feature>
<dbReference type="RefSeq" id="WP_203926225.1">
    <property type="nucleotide sequence ID" value="NZ_BOPH01000017.1"/>
</dbReference>
<protein>
    <recommendedName>
        <fullName evidence="2">DUF7426 domain-containing protein</fullName>
    </recommendedName>
</protein>
<feature type="domain" description="DUF7426" evidence="2">
    <location>
        <begin position="7"/>
        <end position="149"/>
    </location>
</feature>
<evidence type="ECO:0000256" key="1">
    <source>
        <dbReference type="SAM" id="MobiDB-lite"/>
    </source>
</evidence>
<comment type="caution">
    <text evidence="3">The sequence shown here is derived from an EMBL/GenBank/DDBJ whole genome shotgun (WGS) entry which is preliminary data.</text>
</comment>